<dbReference type="PANTHER" id="PTHR11963">
    <property type="entry name" value="LEUCINE AMINOPEPTIDASE-RELATED"/>
    <property type="match status" value="1"/>
</dbReference>
<keyword evidence="2" id="KW-0031">Aminopeptidase</keyword>
<gene>
    <name evidence="6" type="ORF">MNOR_LOCUS35782</name>
</gene>
<evidence type="ECO:0000313" key="6">
    <source>
        <dbReference type="EMBL" id="CAL4184224.1"/>
    </source>
</evidence>
<reference evidence="6 7" key="1">
    <citation type="submission" date="2024-05" db="EMBL/GenBank/DDBJ databases">
        <authorList>
            <person name="Wallberg A."/>
        </authorList>
    </citation>
    <scope>NUCLEOTIDE SEQUENCE [LARGE SCALE GENOMIC DNA]</scope>
</reference>
<dbReference type="Gene3D" id="3.40.630.10">
    <property type="entry name" value="Zn peptidases"/>
    <property type="match status" value="1"/>
</dbReference>
<keyword evidence="4" id="KW-0378">Hydrolase</keyword>
<sequence>MFPCAVKAETSLSSSEYDGIILVGNDLGKLTGPLEVLQGPLKEQEQFDASVAKDGACVAIPFPAGRLIYAPTGPLNRDYDDVRRFADAAVAGVKRALKVGVKRPLLVRAPDNTFPNADLVTLCGALHALYVPVEVREALPEKANKATCLGFFGEAKTVQLAHALESGRYVARDIGGSDPERMAPPRVEEYVRNVFEGTNVTVDVVSDNKRLVKEYPLFSAVDRCAQGVPRHQGRIIYMTYQGTGPIEKTLMLVGKGVTYDTGGADIKAGGVMAGMHRDKCGSAAVAGFMQIISMLQPTNLKVIGTMAMVRNSVGSECYVADEIITSRAGVRVRVGNTDAEGRMAMADVLCHMKEMAVKEVNPHIMTIATLTGHCVLAYGEAYTAIMDNGPARLAGIAQTLQAAGDTVADPFEISSMRREDFDFHAGKDEYSDVLQSNNLPSTRTPRGHQTPSAFLVLSSGLDKYGKDSTTALKYSHLDIAGSSGPFPGMPSGAPIMALTKAFVPQAF</sequence>
<dbReference type="AlphaFoldDB" id="A0AAV2SEL4"/>
<dbReference type="GO" id="GO:0005737">
    <property type="term" value="C:cytoplasm"/>
    <property type="evidence" value="ECO:0007669"/>
    <property type="project" value="InterPro"/>
</dbReference>
<comment type="caution">
    <text evidence="6">The sequence shown here is derived from an EMBL/GenBank/DDBJ whole genome shotgun (WGS) entry which is preliminary data.</text>
</comment>
<evidence type="ECO:0000256" key="3">
    <source>
        <dbReference type="ARBA" id="ARBA00022670"/>
    </source>
</evidence>
<keyword evidence="3" id="KW-0645">Protease</keyword>
<evidence type="ECO:0000313" key="7">
    <source>
        <dbReference type="Proteomes" id="UP001497623"/>
    </source>
</evidence>
<keyword evidence="7" id="KW-1185">Reference proteome</keyword>
<dbReference type="PRINTS" id="PR00481">
    <property type="entry name" value="LAMNOPPTDASE"/>
</dbReference>
<dbReference type="InterPro" id="IPR011356">
    <property type="entry name" value="Leucine_aapep/pepB"/>
</dbReference>
<proteinExistence type="inferred from homology"/>
<evidence type="ECO:0000256" key="2">
    <source>
        <dbReference type="ARBA" id="ARBA00022438"/>
    </source>
</evidence>
<dbReference type="GO" id="GO:0030145">
    <property type="term" value="F:manganese ion binding"/>
    <property type="evidence" value="ECO:0007669"/>
    <property type="project" value="InterPro"/>
</dbReference>
<organism evidence="6 7">
    <name type="scientific">Meganyctiphanes norvegica</name>
    <name type="common">Northern krill</name>
    <name type="synonym">Thysanopoda norvegica</name>
    <dbReference type="NCBI Taxonomy" id="48144"/>
    <lineage>
        <taxon>Eukaryota</taxon>
        <taxon>Metazoa</taxon>
        <taxon>Ecdysozoa</taxon>
        <taxon>Arthropoda</taxon>
        <taxon>Crustacea</taxon>
        <taxon>Multicrustacea</taxon>
        <taxon>Malacostraca</taxon>
        <taxon>Eumalacostraca</taxon>
        <taxon>Eucarida</taxon>
        <taxon>Euphausiacea</taxon>
        <taxon>Euphausiidae</taxon>
        <taxon>Meganyctiphanes</taxon>
    </lineage>
</organism>
<dbReference type="Proteomes" id="UP001497623">
    <property type="component" value="Unassembled WGS sequence"/>
</dbReference>
<evidence type="ECO:0000256" key="1">
    <source>
        <dbReference type="ARBA" id="ARBA00009528"/>
    </source>
</evidence>
<dbReference type="PROSITE" id="PS00631">
    <property type="entry name" value="CYTOSOL_AP"/>
    <property type="match status" value="1"/>
</dbReference>
<accession>A0AAV2SEL4</accession>
<dbReference type="CDD" id="cd00433">
    <property type="entry name" value="Peptidase_M17"/>
    <property type="match status" value="1"/>
</dbReference>
<dbReference type="Pfam" id="PF00883">
    <property type="entry name" value="Peptidase_M17"/>
    <property type="match status" value="1"/>
</dbReference>
<protein>
    <recommendedName>
        <fullName evidence="5">Cytosol aminopeptidase domain-containing protein</fullName>
    </recommendedName>
</protein>
<dbReference type="GO" id="GO:0006508">
    <property type="term" value="P:proteolysis"/>
    <property type="evidence" value="ECO:0007669"/>
    <property type="project" value="UniProtKB-KW"/>
</dbReference>
<dbReference type="SUPFAM" id="SSF53187">
    <property type="entry name" value="Zn-dependent exopeptidases"/>
    <property type="match status" value="1"/>
</dbReference>
<evidence type="ECO:0000256" key="4">
    <source>
        <dbReference type="ARBA" id="ARBA00022801"/>
    </source>
</evidence>
<feature type="domain" description="Cytosol aminopeptidase" evidence="5">
    <location>
        <begin position="336"/>
        <end position="343"/>
    </location>
</feature>
<dbReference type="EMBL" id="CAXKWB010061338">
    <property type="protein sequence ID" value="CAL4184224.1"/>
    <property type="molecule type" value="Genomic_DNA"/>
</dbReference>
<name>A0AAV2SEL4_MEGNR</name>
<dbReference type="GO" id="GO:0070006">
    <property type="term" value="F:metalloaminopeptidase activity"/>
    <property type="evidence" value="ECO:0007669"/>
    <property type="project" value="InterPro"/>
</dbReference>
<dbReference type="InterPro" id="IPR000819">
    <property type="entry name" value="Peptidase_M17_C"/>
</dbReference>
<comment type="similarity">
    <text evidence="1">Belongs to the peptidase M17 family.</text>
</comment>
<evidence type="ECO:0000259" key="5">
    <source>
        <dbReference type="PROSITE" id="PS00631"/>
    </source>
</evidence>
<dbReference type="PANTHER" id="PTHR11963:SF48">
    <property type="entry name" value="DIPEPTIDASE B, ISOFORM A"/>
    <property type="match status" value="1"/>
</dbReference>